<accession>M5U1A5</accession>
<dbReference type="EMBL" id="ANOH01000224">
    <property type="protein sequence ID" value="EMI55222.1"/>
    <property type="molecule type" value="Genomic_DNA"/>
</dbReference>
<name>M5U1A5_9BACT</name>
<evidence type="ECO:0000313" key="1">
    <source>
        <dbReference type="EMBL" id="EMI55222.1"/>
    </source>
</evidence>
<dbReference type="PATRIC" id="fig|1263870.3.peg.3572"/>
<keyword evidence="2" id="KW-1185">Reference proteome</keyword>
<gene>
    <name evidence="1" type="ORF">RSSM_03359</name>
</gene>
<dbReference type="Proteomes" id="UP000011885">
    <property type="component" value="Unassembled WGS sequence"/>
</dbReference>
<protein>
    <submittedName>
        <fullName evidence="1">Uncharacterized protein</fullName>
    </submittedName>
</protein>
<sequence>MSPSEELREFPNGEKISYAVATESLSEFIRVNVEEFDNSESTGQVDE</sequence>
<comment type="caution">
    <text evidence="1">The sequence shown here is derived from an EMBL/GenBank/DDBJ whole genome shotgun (WGS) entry which is preliminary data.</text>
</comment>
<evidence type="ECO:0000313" key="2">
    <source>
        <dbReference type="Proteomes" id="UP000011885"/>
    </source>
</evidence>
<proteinExistence type="predicted"/>
<dbReference type="AlphaFoldDB" id="M5U1A5"/>
<organism evidence="1 2">
    <name type="scientific">Rhodopirellula sallentina SM41</name>
    <dbReference type="NCBI Taxonomy" id="1263870"/>
    <lineage>
        <taxon>Bacteria</taxon>
        <taxon>Pseudomonadati</taxon>
        <taxon>Planctomycetota</taxon>
        <taxon>Planctomycetia</taxon>
        <taxon>Pirellulales</taxon>
        <taxon>Pirellulaceae</taxon>
        <taxon>Rhodopirellula</taxon>
    </lineage>
</organism>
<reference evidence="1 2" key="1">
    <citation type="journal article" date="2013" name="Mar. Genomics">
        <title>Expression of sulfatases in Rhodopirellula baltica and the diversity of sulfatases in the genus Rhodopirellula.</title>
        <authorList>
            <person name="Wegner C.E."/>
            <person name="Richter-Heitmann T."/>
            <person name="Klindworth A."/>
            <person name="Klockow C."/>
            <person name="Richter M."/>
            <person name="Achstetter T."/>
            <person name="Glockner F.O."/>
            <person name="Harder J."/>
        </authorList>
    </citation>
    <scope>NUCLEOTIDE SEQUENCE [LARGE SCALE GENOMIC DNA]</scope>
    <source>
        <strain evidence="1 2">SM41</strain>
    </source>
</reference>